<dbReference type="Pfam" id="PF25545">
    <property type="entry name" value="DUF7924"/>
    <property type="match status" value="1"/>
</dbReference>
<accession>A0A2T3A5E5</accession>
<evidence type="ECO:0000313" key="4">
    <source>
        <dbReference type="Proteomes" id="UP000241462"/>
    </source>
</evidence>
<keyword evidence="4" id="KW-1185">Reference proteome</keyword>
<dbReference type="PANTHER" id="PTHR42470:SF2">
    <property type="match status" value="1"/>
</dbReference>
<reference evidence="3 4" key="1">
    <citation type="journal article" date="2018" name="Mycol. Prog.">
        <title>Coniella lustricola, a new species from submerged detritus.</title>
        <authorList>
            <person name="Raudabaugh D.B."/>
            <person name="Iturriaga T."/>
            <person name="Carver A."/>
            <person name="Mondo S."/>
            <person name="Pangilinan J."/>
            <person name="Lipzen A."/>
            <person name="He G."/>
            <person name="Amirebrahimi M."/>
            <person name="Grigoriev I.V."/>
            <person name="Miller A.N."/>
        </authorList>
    </citation>
    <scope>NUCLEOTIDE SEQUENCE [LARGE SCALE GENOMIC DNA]</scope>
    <source>
        <strain evidence="3 4">B22-T-1</strain>
    </source>
</reference>
<proteinExistence type="predicted"/>
<dbReference type="AlphaFoldDB" id="A0A2T3A5E5"/>
<sequence>MTLAVRGVVELFPLVKRENEVDRQILAFSISHDHCSVRIYGYYPVVGAKDTKYYRHPIHKFDFTALDGQDKWASYRFTKNVYHAWMPAHFKKICSAIDQLPLNVDFGVATPSESIGPLQDLENAEADFVSPLVDKDGQTDGASQTTTPVTTFSKPGPAAKRMKSPVNKV</sequence>
<dbReference type="PANTHER" id="PTHR42470">
    <property type="entry name" value="VAST DOMAIN-CONTAINING PROTEIN"/>
    <property type="match status" value="1"/>
</dbReference>
<evidence type="ECO:0000259" key="2">
    <source>
        <dbReference type="Pfam" id="PF25545"/>
    </source>
</evidence>
<protein>
    <recommendedName>
        <fullName evidence="2">DUF7924 domain-containing protein</fullName>
    </recommendedName>
</protein>
<evidence type="ECO:0000256" key="1">
    <source>
        <dbReference type="SAM" id="MobiDB-lite"/>
    </source>
</evidence>
<organism evidence="3 4">
    <name type="scientific">Coniella lustricola</name>
    <dbReference type="NCBI Taxonomy" id="2025994"/>
    <lineage>
        <taxon>Eukaryota</taxon>
        <taxon>Fungi</taxon>
        <taxon>Dikarya</taxon>
        <taxon>Ascomycota</taxon>
        <taxon>Pezizomycotina</taxon>
        <taxon>Sordariomycetes</taxon>
        <taxon>Sordariomycetidae</taxon>
        <taxon>Diaporthales</taxon>
        <taxon>Schizoparmaceae</taxon>
        <taxon>Coniella</taxon>
    </lineage>
</organism>
<feature type="compositionally biased region" description="Polar residues" evidence="1">
    <location>
        <begin position="140"/>
        <end position="153"/>
    </location>
</feature>
<dbReference type="OrthoDB" id="5132737at2759"/>
<evidence type="ECO:0000313" key="3">
    <source>
        <dbReference type="EMBL" id="PSR83222.1"/>
    </source>
</evidence>
<dbReference type="InterPro" id="IPR057684">
    <property type="entry name" value="DUF7924"/>
</dbReference>
<name>A0A2T3A5E5_9PEZI</name>
<feature type="domain" description="DUF7924" evidence="2">
    <location>
        <begin position="1"/>
        <end position="97"/>
    </location>
</feature>
<dbReference type="InParanoid" id="A0A2T3A5E5"/>
<feature type="region of interest" description="Disordered" evidence="1">
    <location>
        <begin position="132"/>
        <end position="169"/>
    </location>
</feature>
<dbReference type="Proteomes" id="UP000241462">
    <property type="component" value="Unassembled WGS sequence"/>
</dbReference>
<dbReference type="STRING" id="2025994.A0A2T3A5E5"/>
<dbReference type="EMBL" id="KZ678464">
    <property type="protein sequence ID" value="PSR83222.1"/>
    <property type="molecule type" value="Genomic_DNA"/>
</dbReference>
<gene>
    <name evidence="3" type="ORF">BD289DRAFT_436336</name>
</gene>